<proteinExistence type="inferred from homology"/>
<feature type="binding site" evidence="10">
    <location>
        <position position="631"/>
    </location>
    <ligand>
        <name>Mg(2+)</name>
        <dbReference type="ChEBI" id="CHEBI:18420"/>
    </ligand>
</feature>
<dbReference type="SUPFAM" id="SSF52317">
    <property type="entry name" value="Class I glutamine amidotransferase-like"/>
    <property type="match status" value="1"/>
</dbReference>
<evidence type="ECO:0000259" key="12">
    <source>
        <dbReference type="Pfam" id="PF18072"/>
    </source>
</evidence>
<keyword evidence="3 10" id="KW-0436">Ligase</keyword>
<dbReference type="SUPFAM" id="SSF56042">
    <property type="entry name" value="PurM C-terminal domain-like"/>
    <property type="match status" value="2"/>
</dbReference>
<evidence type="ECO:0000256" key="10">
    <source>
        <dbReference type="HAMAP-Rule" id="MF_00419"/>
    </source>
</evidence>
<keyword evidence="4 10" id="KW-0479">Metal-binding</keyword>
<evidence type="ECO:0000256" key="9">
    <source>
        <dbReference type="ARBA" id="ARBA00022962"/>
    </source>
</evidence>
<dbReference type="InterPro" id="IPR010073">
    <property type="entry name" value="PurL_large"/>
</dbReference>
<feature type="domain" description="Phosphoribosylformylglycinamidine synthase linker" evidence="12">
    <location>
        <begin position="129"/>
        <end position="178"/>
    </location>
</feature>
<evidence type="ECO:0000259" key="13">
    <source>
        <dbReference type="Pfam" id="PF18076"/>
    </source>
</evidence>
<evidence type="ECO:0000256" key="8">
    <source>
        <dbReference type="ARBA" id="ARBA00022842"/>
    </source>
</evidence>
<comment type="similarity">
    <text evidence="2 10">In the N-terminal section; belongs to the FGAMS family.</text>
</comment>
<dbReference type="HAMAP" id="MF_00419">
    <property type="entry name" value="PurL_1"/>
    <property type="match status" value="1"/>
</dbReference>
<keyword evidence="7 10" id="KW-0067">ATP-binding</keyword>
<dbReference type="PANTHER" id="PTHR10099">
    <property type="entry name" value="PHOSPHORIBOSYLFORMYLGLYCINAMIDINE SYNTHASE"/>
    <property type="match status" value="1"/>
</dbReference>
<evidence type="ECO:0000256" key="4">
    <source>
        <dbReference type="ARBA" id="ARBA00022723"/>
    </source>
</evidence>
<keyword evidence="6 10" id="KW-0658">Purine biosynthesis</keyword>
<feature type="active site" evidence="10">
    <location>
        <position position="1201"/>
    </location>
</feature>
<organism evidence="15 16">
    <name type="scientific">Heminiphilus faecis</name>
    <dbReference type="NCBI Taxonomy" id="2601703"/>
    <lineage>
        <taxon>Bacteria</taxon>
        <taxon>Pseudomonadati</taxon>
        <taxon>Bacteroidota</taxon>
        <taxon>Bacteroidia</taxon>
        <taxon>Bacteroidales</taxon>
        <taxon>Muribaculaceae</taxon>
        <taxon>Heminiphilus</taxon>
    </lineage>
</organism>
<feature type="active site" description="Nucleophile" evidence="10">
    <location>
        <position position="1086"/>
    </location>
</feature>
<dbReference type="PROSITE" id="PS51273">
    <property type="entry name" value="GATASE_TYPE_1"/>
    <property type="match status" value="1"/>
</dbReference>
<dbReference type="NCBIfam" id="TIGR01735">
    <property type="entry name" value="FGAM_synt"/>
    <property type="match status" value="1"/>
</dbReference>
<dbReference type="Pfam" id="PF13507">
    <property type="entry name" value="GATase_5"/>
    <property type="match status" value="1"/>
</dbReference>
<evidence type="ECO:0000313" key="15">
    <source>
        <dbReference type="EMBL" id="MEY8244170.1"/>
    </source>
</evidence>
<feature type="domain" description="PurM-like C-terminal" evidence="11">
    <location>
        <begin position="786"/>
        <end position="912"/>
    </location>
</feature>
<evidence type="ECO:0000256" key="5">
    <source>
        <dbReference type="ARBA" id="ARBA00022741"/>
    </source>
</evidence>
<comment type="pathway">
    <text evidence="1 10">Purine metabolism; IMP biosynthesis via de novo pathway; 5-amino-1-(5-phospho-D-ribosyl)imidazole from N(2)-formyl-N(1)-(5-phospho-D-ribosyl)glycinamide: step 1/2.</text>
</comment>
<name>A0ABV4CS15_9BACT</name>
<dbReference type="EC" id="6.3.5.3" evidence="10"/>
<feature type="domain" description="Phosphoribosylformylglycinamidine synthase N-terminal" evidence="13">
    <location>
        <begin position="20"/>
        <end position="95"/>
    </location>
</feature>
<dbReference type="Gene3D" id="3.30.1330.10">
    <property type="entry name" value="PurM-like, N-terminal domain"/>
    <property type="match status" value="2"/>
</dbReference>
<dbReference type="InterPro" id="IPR029062">
    <property type="entry name" value="Class_I_gatase-like"/>
</dbReference>
<sequence>MTSKQAYMVVFFKKGANHIIAVETTQRFDDEQRQKLSWLFDGATPLSATSLKGRFVGPRREMITPWSTNAVEITQNMGLEGITRIEEFYRTTAEHPEFDKMLQRVYDGLNSKIFTVAKTPDKIVYIDDISEYNKAEGLALSPDEEQYLRDLGKKLGRKLTDSEVFGFSQVNSEHCRHKIFNGTFIIDGEEKPSSLFKLIKKTSQVNPNKLVSAYKDNVAFIDGPKVDQFYPVNPDKPDYFEVKDLDTVISLKAETHNFPTTVEPFNGAATGTGGEIRDRLGGGKASLPIAGTAVYMTSYPRMSPEHRWELMMDPRAWLYQTPCDILIKASNGASDFGNKFGQPLICGSLLTFEHDENGKKYAYDKVIMLAGGVGFAAKKDAIKGIPEAGEKVVVMGGDNYRIGMGGGAVSSVETGQYANAIELNAVQRANPEMQKRVSNVIRALAESDDNPIVSIHDHGAGGHLNALSELVETTGGKIEIGSLPVGDKTLSAKEIVGNESQERMGLVMKEDDIEYVKRIADRERAPFYVVGETTGDDRFVFEQPDGIKPIDLAMADMFGNSPKTIMTDSTVIDTYKDIEPDTTKIEEYLRDVLSLEGVACKDWLTNKVDRSVTGKIARQQCQGEIQLPLSDCGVVSLDYTGKAGIATSIGHAPQVALVDPAKGSVMAVAEALTNIVAAPLADGLKSVSLSANWMWPCKNPGEDAALYRAVEACSDFACALGINIPTGKDSLSMTQKYGDDKVYAPGTVIISAAGETGNVRKTVSPVLQQKKSTLYYIDFSGDTLKLGGSALAQTLNRLGKEVPSVTDAEKFKATFNAVQKLVKDNALIAAHDVSAGGLVTALLEMTFANVNGGIDFDADAFEKFGETDLVKILFAENPALVIQVADAKCEKVESLLDKAGVRYCAIGAPSKERTLVVNHDGARHMFFIDYMRDVWFRSSYLMDAVQSGEKCAAMRFDNYKKQPIRFRFPKDFDGKLASRGLKLRRDGKTGIRAAIIREKGVNGDREMAYSLYLAGFDVKDVHMTDLMSGRETLDDVNMIVFCGGFSNSDVLGSAKGWAGGFLWNEKAKAALERFYKRNDTLSLGICNGCQLMIELNLIAPEHSRKARMEHNISHKFESQFLGLSIPENNSVMLGSLSGSKFGIWVAHGEGKFNLPEPLEKYNIVAKYNYAAYPGNPNGSRASVAGIASADGRHLAMMPHLERAIFPWQCGYYPETRRKDDITPWIDAFVNARKWIEKVTK</sequence>
<evidence type="ECO:0000256" key="1">
    <source>
        <dbReference type="ARBA" id="ARBA00004920"/>
    </source>
</evidence>
<dbReference type="CDD" id="cd02204">
    <property type="entry name" value="PurL_repeat2"/>
    <property type="match status" value="1"/>
</dbReference>
<keyword evidence="10" id="KW-0963">Cytoplasm</keyword>
<protein>
    <recommendedName>
        <fullName evidence="10">Phosphoribosylformylglycinamidine synthase</fullName>
        <shortName evidence="10">FGAM synthase</shortName>
        <shortName evidence="10">FGAMS</shortName>
        <ecNumber evidence="10">6.3.5.3</ecNumber>
    </recommendedName>
    <alternativeName>
        <fullName evidence="10">Formylglycinamide ribonucleotide amidotransferase</fullName>
        <shortName evidence="10">FGAR amidotransferase</shortName>
        <shortName evidence="10">FGAR-AT</shortName>
    </alternativeName>
</protein>
<dbReference type="PANTHER" id="PTHR10099:SF1">
    <property type="entry name" value="PHOSPHORIBOSYLFORMYLGLYCINAMIDINE SYNTHASE"/>
    <property type="match status" value="1"/>
</dbReference>
<dbReference type="Gene3D" id="3.40.50.880">
    <property type="match status" value="1"/>
</dbReference>
<comment type="catalytic activity">
    <reaction evidence="10">
        <text>N(2)-formyl-N(1)-(5-phospho-beta-D-ribosyl)glycinamide + L-glutamine + ATP + H2O = 2-formamido-N(1)-(5-O-phospho-beta-D-ribosyl)acetamidine + L-glutamate + ADP + phosphate + H(+)</text>
        <dbReference type="Rhea" id="RHEA:17129"/>
        <dbReference type="ChEBI" id="CHEBI:15377"/>
        <dbReference type="ChEBI" id="CHEBI:15378"/>
        <dbReference type="ChEBI" id="CHEBI:29985"/>
        <dbReference type="ChEBI" id="CHEBI:30616"/>
        <dbReference type="ChEBI" id="CHEBI:43474"/>
        <dbReference type="ChEBI" id="CHEBI:58359"/>
        <dbReference type="ChEBI" id="CHEBI:147286"/>
        <dbReference type="ChEBI" id="CHEBI:147287"/>
        <dbReference type="ChEBI" id="CHEBI:456216"/>
        <dbReference type="EC" id="6.3.5.3"/>
    </reaction>
</comment>
<keyword evidence="9 10" id="KW-0315">Glutamine amidotransferase</keyword>
<comment type="caution">
    <text evidence="15">The sequence shown here is derived from an EMBL/GenBank/DDBJ whole genome shotgun (WGS) entry which is preliminary data.</text>
</comment>
<feature type="domain" description="FGAR-AT PurM N-terminal-like" evidence="14">
    <location>
        <begin position="601"/>
        <end position="753"/>
    </location>
</feature>
<dbReference type="Pfam" id="PF22689">
    <property type="entry name" value="FGAR-AT_PurM_N-like"/>
    <property type="match status" value="1"/>
</dbReference>
<accession>A0ABV4CS15</accession>
<dbReference type="InterPro" id="IPR010918">
    <property type="entry name" value="PurM-like_C_dom"/>
</dbReference>
<dbReference type="Gene3D" id="3.90.650.10">
    <property type="entry name" value="PurM-like C-terminal domain"/>
    <property type="match status" value="2"/>
</dbReference>
<dbReference type="Gene3D" id="1.10.8.750">
    <property type="entry name" value="Phosphoribosylformylglycinamidine synthase, linker domain"/>
    <property type="match status" value="1"/>
</dbReference>
<feature type="binding site" evidence="10">
    <location>
        <position position="674"/>
    </location>
    <ligand>
        <name>Mg(2+)</name>
        <dbReference type="ChEBI" id="CHEBI:18420"/>
    </ligand>
</feature>
<gene>
    <name evidence="10 15" type="primary">purL</name>
    <name evidence="15" type="synonym">purI</name>
    <name evidence="15" type="ORF">AAK873_00905</name>
</gene>
<dbReference type="CDD" id="cd01740">
    <property type="entry name" value="GATase1_FGAR_AT"/>
    <property type="match status" value="1"/>
</dbReference>
<dbReference type="SUPFAM" id="SSF109736">
    <property type="entry name" value="FGAM synthase PurL, linker domain"/>
    <property type="match status" value="1"/>
</dbReference>
<keyword evidence="8 10" id="KW-0460">Magnesium</keyword>
<dbReference type="InterPro" id="IPR041609">
    <property type="entry name" value="PurL_linker"/>
</dbReference>
<feature type="binding site" evidence="10">
    <location>
        <position position="834"/>
    </location>
    <ligand>
        <name>ATP</name>
        <dbReference type="ChEBI" id="CHEBI:30616"/>
    </ligand>
</feature>
<dbReference type="Pfam" id="PF18076">
    <property type="entry name" value="FGAR-AT_N"/>
    <property type="match status" value="1"/>
</dbReference>
<comment type="subcellular location">
    <subcellularLocation>
        <location evidence="10">Cytoplasm</location>
    </subcellularLocation>
</comment>
<evidence type="ECO:0000259" key="14">
    <source>
        <dbReference type="Pfam" id="PF22689"/>
    </source>
</evidence>
<feature type="active site" evidence="10">
    <location>
        <position position="1199"/>
    </location>
</feature>
<evidence type="ECO:0000313" key="16">
    <source>
        <dbReference type="Proteomes" id="UP001565200"/>
    </source>
</evidence>
<comment type="subunit">
    <text evidence="10">Monomer.</text>
</comment>
<dbReference type="InterPro" id="IPR055181">
    <property type="entry name" value="FGAR-AT_PurM_N-like"/>
</dbReference>
<keyword evidence="16" id="KW-1185">Reference proteome</keyword>
<dbReference type="Pfam" id="PF02769">
    <property type="entry name" value="AIRS_C"/>
    <property type="match status" value="2"/>
</dbReference>
<dbReference type="Pfam" id="PF18072">
    <property type="entry name" value="FGAR-AT_linker"/>
    <property type="match status" value="1"/>
</dbReference>
<keyword evidence="5 10" id="KW-0547">Nucleotide-binding</keyword>
<dbReference type="InterPro" id="IPR040707">
    <property type="entry name" value="FGAR-AT_N"/>
</dbReference>
<comment type="function">
    <text evidence="10">Phosphoribosylformylglycinamidine synthase involved in the purines biosynthetic pathway. Catalyzes the ATP-dependent conversion of formylglycinamide ribonucleotide (FGAR) and glutamine to yield formylglycinamidine ribonucleotide (FGAM) and glutamate.</text>
</comment>
<dbReference type="EMBL" id="JBCLPP010000002">
    <property type="protein sequence ID" value="MEY8244170.1"/>
    <property type="molecule type" value="Genomic_DNA"/>
</dbReference>
<dbReference type="InterPro" id="IPR036676">
    <property type="entry name" value="PurM-like_C_sf"/>
</dbReference>
<dbReference type="InterPro" id="IPR036604">
    <property type="entry name" value="PurS-like_sf"/>
</dbReference>
<evidence type="ECO:0000256" key="7">
    <source>
        <dbReference type="ARBA" id="ARBA00022840"/>
    </source>
</evidence>
<dbReference type="SMART" id="SM01211">
    <property type="entry name" value="GATase_5"/>
    <property type="match status" value="1"/>
</dbReference>
<dbReference type="SUPFAM" id="SSF82697">
    <property type="entry name" value="PurS-like"/>
    <property type="match status" value="1"/>
</dbReference>
<dbReference type="NCBIfam" id="NF003672">
    <property type="entry name" value="PRK05297.1"/>
    <property type="match status" value="1"/>
</dbReference>
<reference evidence="15 16" key="1">
    <citation type="submission" date="2024-03" db="EMBL/GenBank/DDBJ databases">
        <title>Mouse gut bacterial collection (mGBC) of GemPharmatech.</title>
        <authorList>
            <person name="He Y."/>
            <person name="Dong L."/>
            <person name="Wu D."/>
            <person name="Gao X."/>
            <person name="Lin Z."/>
        </authorList>
    </citation>
    <scope>NUCLEOTIDE SEQUENCE [LARGE SCALE GENOMIC DNA]</scope>
    <source>
        <strain evidence="15 16">54-13</strain>
    </source>
</reference>
<comment type="caution">
    <text evidence="10">Lacks conserved residue(s) required for the propagation of feature annotation.</text>
</comment>
<feature type="domain" description="PurM-like C-terminal" evidence="11">
    <location>
        <begin position="387"/>
        <end position="540"/>
    </location>
</feature>
<evidence type="ECO:0000256" key="3">
    <source>
        <dbReference type="ARBA" id="ARBA00022598"/>
    </source>
</evidence>
<dbReference type="GO" id="GO:0004642">
    <property type="term" value="F:phosphoribosylformylglycinamidine synthase activity"/>
    <property type="evidence" value="ECO:0007669"/>
    <property type="project" value="UniProtKB-EC"/>
</dbReference>
<dbReference type="InterPro" id="IPR036921">
    <property type="entry name" value="PurM-like_N_sf"/>
</dbReference>
<dbReference type="RefSeq" id="WP_369863105.1">
    <property type="nucleotide sequence ID" value="NZ_JBCLPP010000002.1"/>
</dbReference>
<evidence type="ECO:0000259" key="11">
    <source>
        <dbReference type="Pfam" id="PF02769"/>
    </source>
</evidence>
<evidence type="ECO:0000256" key="6">
    <source>
        <dbReference type="ARBA" id="ARBA00022755"/>
    </source>
</evidence>
<feature type="binding site" evidence="10">
    <location>
        <position position="670"/>
    </location>
    <ligand>
        <name>Mg(2+)</name>
        <dbReference type="ChEBI" id="CHEBI:18420"/>
    </ligand>
</feature>
<feature type="binding site" evidence="10">
    <location>
        <position position="832"/>
    </location>
    <ligand>
        <name>Mg(2+)</name>
        <dbReference type="ChEBI" id="CHEBI:18420"/>
    </ligand>
</feature>
<dbReference type="SUPFAM" id="SSF55326">
    <property type="entry name" value="PurM N-terminal domain-like"/>
    <property type="match status" value="2"/>
</dbReference>
<dbReference type="Proteomes" id="UP001565200">
    <property type="component" value="Unassembled WGS sequence"/>
</dbReference>
<evidence type="ECO:0000256" key="2">
    <source>
        <dbReference type="ARBA" id="ARBA00008608"/>
    </source>
</evidence>